<comment type="caution">
    <text evidence="11">The sequence shown here is derived from an EMBL/GenBank/DDBJ whole genome shotgun (WGS) entry which is preliminary data.</text>
</comment>
<evidence type="ECO:0000313" key="12">
    <source>
        <dbReference type="Proteomes" id="UP000050471"/>
    </source>
</evidence>
<dbReference type="Pfam" id="PF04290">
    <property type="entry name" value="DctQ"/>
    <property type="match status" value="1"/>
</dbReference>
<protein>
    <recommendedName>
        <fullName evidence="9">TRAP transporter small permease protein</fullName>
    </recommendedName>
</protein>
<evidence type="ECO:0000259" key="10">
    <source>
        <dbReference type="Pfam" id="PF04290"/>
    </source>
</evidence>
<evidence type="ECO:0000313" key="11">
    <source>
        <dbReference type="EMBL" id="KPN62315.1"/>
    </source>
</evidence>
<evidence type="ECO:0000256" key="6">
    <source>
        <dbReference type="ARBA" id="ARBA00022989"/>
    </source>
</evidence>
<keyword evidence="5 9" id="KW-0812">Transmembrane</keyword>
<dbReference type="STRING" id="154981.AKJ29_08710"/>
<dbReference type="InterPro" id="IPR055348">
    <property type="entry name" value="DctQ"/>
</dbReference>
<keyword evidence="12" id="KW-1185">Reference proteome</keyword>
<evidence type="ECO:0000256" key="2">
    <source>
        <dbReference type="ARBA" id="ARBA00022448"/>
    </source>
</evidence>
<accession>A0A0N8IB74</accession>
<gene>
    <name evidence="11" type="ORF">AKJ29_08710</name>
</gene>
<keyword evidence="7 9" id="KW-0472">Membrane</keyword>
<evidence type="ECO:0000256" key="7">
    <source>
        <dbReference type="ARBA" id="ARBA00023136"/>
    </source>
</evidence>
<feature type="transmembrane region" description="Helical" evidence="9">
    <location>
        <begin position="58"/>
        <end position="78"/>
    </location>
</feature>
<feature type="transmembrane region" description="Helical" evidence="9">
    <location>
        <begin position="157"/>
        <end position="180"/>
    </location>
</feature>
<comment type="similarity">
    <text evidence="8 9">Belongs to the TRAP transporter small permease family.</text>
</comment>
<name>A0A0N8IB74_9RHOB</name>
<evidence type="ECO:0000256" key="9">
    <source>
        <dbReference type="RuleBase" id="RU369079"/>
    </source>
</evidence>
<evidence type="ECO:0000256" key="3">
    <source>
        <dbReference type="ARBA" id="ARBA00022475"/>
    </source>
</evidence>
<evidence type="ECO:0000256" key="4">
    <source>
        <dbReference type="ARBA" id="ARBA00022519"/>
    </source>
</evidence>
<dbReference type="EMBL" id="LKBA01000019">
    <property type="protein sequence ID" value="KPN62315.1"/>
    <property type="molecule type" value="Genomic_DNA"/>
</dbReference>
<keyword evidence="3" id="KW-1003">Cell membrane</keyword>
<dbReference type="GO" id="GO:0005886">
    <property type="term" value="C:plasma membrane"/>
    <property type="evidence" value="ECO:0007669"/>
    <property type="project" value="UniProtKB-SubCell"/>
</dbReference>
<dbReference type="OrthoDB" id="6183232at2"/>
<sequence length="194" mass="21627">MAIARSAEQRVGRLMEFLSRWMAYSGGAVLVAIAMTTVISIVGRALSGFGLTPIKGDFEIVEMGCAVAVFAFMPWCQYKRGHVTVDIFISRLSDRKQALLGFIGDVFLTGAAFIILWRLWLGFGEKFPYGSDTFRTLFGLGSKPFFAESSYELEVPLWIPFGLCTIGAAFFFVVATYTMWRSLNWVLDGKESHV</sequence>
<feature type="transmembrane region" description="Helical" evidence="9">
    <location>
        <begin position="21"/>
        <end position="46"/>
    </location>
</feature>
<evidence type="ECO:0000256" key="5">
    <source>
        <dbReference type="ARBA" id="ARBA00022692"/>
    </source>
</evidence>
<reference evidence="11 12" key="1">
    <citation type="submission" date="2015-09" db="EMBL/GenBank/DDBJ databases">
        <title>Draft genome sequence of Aliiroseovarius crassostreae CV919-312TSm, the causative agent of Roseovarius Oyster Disease (formerly Juvenile Oyster Disease).</title>
        <authorList>
            <person name="Kessner L."/>
            <person name="Spinard E."/>
            <person name="Nelson D."/>
        </authorList>
    </citation>
    <scope>NUCLEOTIDE SEQUENCE [LARGE SCALE GENOMIC DNA]</scope>
    <source>
        <strain evidence="11 12">CV919-312</strain>
    </source>
</reference>
<evidence type="ECO:0000256" key="1">
    <source>
        <dbReference type="ARBA" id="ARBA00004429"/>
    </source>
</evidence>
<dbReference type="InterPro" id="IPR007387">
    <property type="entry name" value="TRAP_DctQ"/>
</dbReference>
<organism evidence="11 12">
    <name type="scientific">Aliiroseovarius crassostreae</name>
    <dbReference type="NCBI Taxonomy" id="154981"/>
    <lineage>
        <taxon>Bacteria</taxon>
        <taxon>Pseudomonadati</taxon>
        <taxon>Pseudomonadota</taxon>
        <taxon>Alphaproteobacteria</taxon>
        <taxon>Rhodobacterales</taxon>
        <taxon>Paracoccaceae</taxon>
        <taxon>Aliiroseovarius</taxon>
    </lineage>
</organism>
<dbReference type="AlphaFoldDB" id="A0A0N8IB74"/>
<dbReference type="GO" id="GO:0022857">
    <property type="term" value="F:transmembrane transporter activity"/>
    <property type="evidence" value="ECO:0007669"/>
    <property type="project" value="UniProtKB-UniRule"/>
</dbReference>
<dbReference type="Proteomes" id="UP000050471">
    <property type="component" value="Unassembled WGS sequence"/>
</dbReference>
<keyword evidence="2 9" id="KW-0813">Transport</keyword>
<keyword evidence="6 9" id="KW-1133">Transmembrane helix</keyword>
<evidence type="ECO:0000256" key="8">
    <source>
        <dbReference type="ARBA" id="ARBA00038436"/>
    </source>
</evidence>
<dbReference type="PANTHER" id="PTHR35011:SF4">
    <property type="entry name" value="SLL1102 PROTEIN"/>
    <property type="match status" value="1"/>
</dbReference>
<keyword evidence="4 9" id="KW-0997">Cell inner membrane</keyword>
<dbReference type="RefSeq" id="WP_055191896.1">
    <property type="nucleotide sequence ID" value="NZ_FPBS01000009.1"/>
</dbReference>
<feature type="transmembrane region" description="Helical" evidence="9">
    <location>
        <begin position="99"/>
        <end position="120"/>
    </location>
</feature>
<proteinExistence type="inferred from homology"/>
<comment type="subunit">
    <text evidence="9">The complex comprises the extracytoplasmic solute receptor protein and the two transmembrane proteins.</text>
</comment>
<comment type="subcellular location">
    <subcellularLocation>
        <location evidence="1 9">Cell inner membrane</location>
        <topology evidence="1 9">Multi-pass membrane protein</topology>
    </subcellularLocation>
</comment>
<comment type="function">
    <text evidence="9">Part of the tripartite ATP-independent periplasmic (TRAP) transport system.</text>
</comment>
<feature type="domain" description="Tripartite ATP-independent periplasmic transporters DctQ component" evidence="10">
    <location>
        <begin position="33"/>
        <end position="183"/>
    </location>
</feature>
<dbReference type="PANTHER" id="PTHR35011">
    <property type="entry name" value="2,3-DIKETO-L-GULONATE TRAP TRANSPORTER SMALL PERMEASE PROTEIN YIAM"/>
    <property type="match status" value="1"/>
</dbReference>